<proteinExistence type="predicted"/>
<dbReference type="SMART" id="SM00507">
    <property type="entry name" value="HNHc"/>
    <property type="match status" value="1"/>
</dbReference>
<organism evidence="2 3">
    <name type="scientific">Epilithonimonas mollis</name>
    <dbReference type="NCBI Taxonomy" id="216903"/>
    <lineage>
        <taxon>Bacteria</taxon>
        <taxon>Pseudomonadati</taxon>
        <taxon>Bacteroidota</taxon>
        <taxon>Flavobacteriia</taxon>
        <taxon>Flavobacteriales</taxon>
        <taxon>Weeksellaceae</taxon>
        <taxon>Chryseobacterium group</taxon>
        <taxon>Epilithonimonas</taxon>
    </lineage>
</organism>
<dbReference type="GO" id="GO:0004519">
    <property type="term" value="F:endonuclease activity"/>
    <property type="evidence" value="ECO:0007669"/>
    <property type="project" value="InterPro"/>
</dbReference>
<evidence type="ECO:0000313" key="2">
    <source>
        <dbReference type="EMBL" id="SHK31442.1"/>
    </source>
</evidence>
<sequence length="211" mass="24893">MVPISYSEESNKYIKEQSADLHSFDWDCDENLTLRCEIREYYRRQQKGICSYCKQVVSIVYATNCHVEHIAPKSLHPEYIFEPQNLCVICSECNQIKRNQETIGTISNTIRKKYKKKYPDKSEDFYIVHPHFDNYDDHIIIVNGLYIDKDSAKGNFTIGACRLNRRLGLVGWELEVVDEPDLINDFNNFIDEKNSLKKYSILDKIKKKLFF</sequence>
<dbReference type="Pfam" id="PF01844">
    <property type="entry name" value="HNH"/>
    <property type="match status" value="1"/>
</dbReference>
<dbReference type="EMBL" id="FRAM01000002">
    <property type="protein sequence ID" value="SHK31442.1"/>
    <property type="molecule type" value="Genomic_DNA"/>
</dbReference>
<evidence type="ECO:0000259" key="1">
    <source>
        <dbReference type="SMART" id="SM00507"/>
    </source>
</evidence>
<dbReference type="Gene3D" id="1.10.30.50">
    <property type="match status" value="1"/>
</dbReference>
<feature type="domain" description="HNH nuclease" evidence="1">
    <location>
        <begin position="37"/>
        <end position="95"/>
    </location>
</feature>
<keyword evidence="3" id="KW-1185">Reference proteome</keyword>
<dbReference type="STRING" id="216903.SAMN05444371_1883"/>
<gene>
    <name evidence="2" type="ORF">SAMN05444371_1883</name>
</gene>
<evidence type="ECO:0000313" key="3">
    <source>
        <dbReference type="Proteomes" id="UP000184498"/>
    </source>
</evidence>
<dbReference type="RefSeq" id="WP_072997534.1">
    <property type="nucleotide sequence ID" value="NZ_FRAM01000002.1"/>
</dbReference>
<dbReference type="InterPro" id="IPR003615">
    <property type="entry name" value="HNH_nuc"/>
</dbReference>
<dbReference type="GO" id="GO:0003676">
    <property type="term" value="F:nucleic acid binding"/>
    <property type="evidence" value="ECO:0007669"/>
    <property type="project" value="InterPro"/>
</dbReference>
<dbReference type="GO" id="GO:0008270">
    <property type="term" value="F:zinc ion binding"/>
    <property type="evidence" value="ECO:0007669"/>
    <property type="project" value="InterPro"/>
</dbReference>
<dbReference type="InterPro" id="IPR002711">
    <property type="entry name" value="HNH"/>
</dbReference>
<accession>A0A1M6RG54</accession>
<dbReference type="OrthoDB" id="5918473at2"/>
<dbReference type="AlphaFoldDB" id="A0A1M6RG54"/>
<name>A0A1M6RG54_9FLAO</name>
<dbReference type="Proteomes" id="UP000184498">
    <property type="component" value="Unassembled WGS sequence"/>
</dbReference>
<reference evidence="3" key="1">
    <citation type="submission" date="2016-11" db="EMBL/GenBank/DDBJ databases">
        <authorList>
            <person name="Varghese N."/>
            <person name="Submissions S."/>
        </authorList>
    </citation>
    <scope>NUCLEOTIDE SEQUENCE [LARGE SCALE GENOMIC DNA]</scope>
    <source>
        <strain evidence="3">DSM 18016</strain>
    </source>
</reference>
<protein>
    <submittedName>
        <fullName evidence="2">TIGR02646 family protein</fullName>
    </submittedName>
</protein>